<evidence type="ECO:0000313" key="4">
    <source>
        <dbReference type="Proteomes" id="UP000774326"/>
    </source>
</evidence>
<organism evidence="3 4">
    <name type="scientific">Wickerhamomyces pijperi</name>
    <name type="common">Yeast</name>
    <name type="synonym">Pichia pijperi</name>
    <dbReference type="NCBI Taxonomy" id="599730"/>
    <lineage>
        <taxon>Eukaryota</taxon>
        <taxon>Fungi</taxon>
        <taxon>Dikarya</taxon>
        <taxon>Ascomycota</taxon>
        <taxon>Saccharomycotina</taxon>
        <taxon>Saccharomycetes</taxon>
        <taxon>Phaffomycetales</taxon>
        <taxon>Wickerhamomycetaceae</taxon>
        <taxon>Wickerhamomyces</taxon>
    </lineage>
</organism>
<sequence>MSRKNQDVKRQLFKNITGASPSKPSAPPSSPLDESASNLLSRTLRKQSDRLRSTHGSYISPHNQRYQKEFVIHKTTSPEQYKIFSSTHPIRESKLQALESAEKAFENLFHPDKQNMNFMTHSLNPNYSVYDSSSDEDDSEFPDISNLPQQSEYYDDQDDILLSVPGLSKEEMLALKKLHPRDRKNLKLPKQNSLEMAFSSQASLKYLRELSRDELEEYHILLKESEQEMFKLEAHDLRRKNDQRMFLNEIRKKVDFEDPDSMAIEMHHYQTIRETVASLETTNWIYNKRSL</sequence>
<dbReference type="AlphaFoldDB" id="A0A9P8TKF9"/>
<feature type="compositionally biased region" description="Basic and acidic residues" evidence="2">
    <location>
        <begin position="1"/>
        <end position="10"/>
    </location>
</feature>
<dbReference type="GO" id="GO:0005680">
    <property type="term" value="C:anaphase-promoting complex"/>
    <property type="evidence" value="ECO:0007669"/>
    <property type="project" value="InterPro"/>
</dbReference>
<name>A0A9P8TKF9_WICPI</name>
<evidence type="ECO:0000256" key="2">
    <source>
        <dbReference type="SAM" id="MobiDB-lite"/>
    </source>
</evidence>
<proteinExistence type="predicted"/>
<dbReference type="OrthoDB" id="3980552at2759"/>
<gene>
    <name evidence="3" type="ORF">WICPIJ_006929</name>
</gene>
<comment type="caution">
    <text evidence="3">The sequence shown here is derived from an EMBL/GenBank/DDBJ whole genome shotgun (WGS) entry which is preliminary data.</text>
</comment>
<protein>
    <submittedName>
        <fullName evidence="3">Uncharacterized protein</fullName>
    </submittedName>
</protein>
<keyword evidence="1" id="KW-0175">Coiled coil</keyword>
<reference evidence="3" key="2">
    <citation type="submission" date="2021-01" db="EMBL/GenBank/DDBJ databases">
        <authorList>
            <person name="Schikora-Tamarit M.A."/>
        </authorList>
    </citation>
    <scope>NUCLEOTIDE SEQUENCE</scope>
    <source>
        <strain evidence="3">CBS2887</strain>
    </source>
</reference>
<feature type="region of interest" description="Disordered" evidence="2">
    <location>
        <begin position="1"/>
        <end position="62"/>
    </location>
</feature>
<evidence type="ECO:0000256" key="1">
    <source>
        <dbReference type="SAM" id="Coils"/>
    </source>
</evidence>
<reference evidence="3" key="1">
    <citation type="journal article" date="2021" name="Open Biol.">
        <title>Shared evolutionary footprints suggest mitochondrial oxidative damage underlies multiple complex I losses in fungi.</title>
        <authorList>
            <person name="Schikora-Tamarit M.A."/>
            <person name="Marcet-Houben M."/>
            <person name="Nosek J."/>
            <person name="Gabaldon T."/>
        </authorList>
    </citation>
    <scope>NUCLEOTIDE SEQUENCE</scope>
    <source>
        <strain evidence="3">CBS2887</strain>
    </source>
</reference>
<dbReference type="Pfam" id="PF12856">
    <property type="entry name" value="ANAPC9"/>
    <property type="match status" value="1"/>
</dbReference>
<evidence type="ECO:0000313" key="3">
    <source>
        <dbReference type="EMBL" id="KAH3682126.1"/>
    </source>
</evidence>
<dbReference type="InterPro" id="IPR024274">
    <property type="entry name" value="APC9"/>
</dbReference>
<feature type="coiled-coil region" evidence="1">
    <location>
        <begin position="208"/>
        <end position="235"/>
    </location>
</feature>
<feature type="region of interest" description="Disordered" evidence="2">
    <location>
        <begin position="129"/>
        <end position="149"/>
    </location>
</feature>
<dbReference type="EMBL" id="JAEUBG010003944">
    <property type="protein sequence ID" value="KAH3682126.1"/>
    <property type="molecule type" value="Genomic_DNA"/>
</dbReference>
<keyword evidence="4" id="KW-1185">Reference proteome</keyword>
<accession>A0A9P8TKF9</accession>
<dbReference type="Proteomes" id="UP000774326">
    <property type="component" value="Unassembled WGS sequence"/>
</dbReference>